<name>A0A9Q4T2W7_9ENTR</name>
<evidence type="ECO:0000313" key="2">
    <source>
        <dbReference type="EMBL" id="NCH89255.1"/>
    </source>
</evidence>
<dbReference type="RefSeq" id="WP_105636838.1">
    <property type="nucleotide sequence ID" value="NZ_CP101592.1"/>
</dbReference>
<gene>
    <name evidence="2" type="ORF">EHJ13_17725</name>
</gene>
<sequence>MKTGYAVLLSALLLSGCAQVNDGLSSLNSGLASLNKGLKTPMQKTDKTVSQICAEASKNPGRANQTFNGLGMTTEGIVSLHDNNYISEDLFLLKVGSNSVSVRGYPDMNSLNNGQRLKIDGTINRITQDFGCMISVTAY</sequence>
<dbReference type="Proteomes" id="UP000778262">
    <property type="component" value="Unassembled WGS sequence"/>
</dbReference>
<organism evidence="2 3">
    <name type="scientific">Cronobacter dublinensis</name>
    <dbReference type="NCBI Taxonomy" id="413497"/>
    <lineage>
        <taxon>Bacteria</taxon>
        <taxon>Pseudomonadati</taxon>
        <taxon>Pseudomonadota</taxon>
        <taxon>Gammaproteobacteria</taxon>
        <taxon>Enterobacterales</taxon>
        <taxon>Enterobacteriaceae</taxon>
        <taxon>Cronobacter</taxon>
    </lineage>
</organism>
<dbReference type="AlphaFoldDB" id="A0A9Q4T2W7"/>
<reference evidence="2" key="1">
    <citation type="submission" date="2018-11" db="EMBL/GenBank/DDBJ databases">
        <title>Genomics analysis of Putative Virulence Factors on Adhesion and Cytotoxicity for Cronobacter spp.</title>
        <authorList>
            <person name="Cui J."/>
        </authorList>
    </citation>
    <scope>NUCLEOTIDE SEQUENCE</scope>
    <source>
        <strain evidence="2">SD69</strain>
    </source>
</reference>
<feature type="signal peptide" evidence="1">
    <location>
        <begin position="1"/>
        <end position="20"/>
    </location>
</feature>
<proteinExistence type="predicted"/>
<evidence type="ECO:0008006" key="4">
    <source>
        <dbReference type="Google" id="ProtNLM"/>
    </source>
</evidence>
<evidence type="ECO:0000256" key="1">
    <source>
        <dbReference type="SAM" id="SignalP"/>
    </source>
</evidence>
<comment type="caution">
    <text evidence="2">The sequence shown here is derived from an EMBL/GenBank/DDBJ whole genome shotgun (WGS) entry which is preliminary data.</text>
</comment>
<protein>
    <recommendedName>
        <fullName evidence="4">Lipoprotein</fullName>
    </recommendedName>
</protein>
<accession>A0A9Q4T2W7</accession>
<evidence type="ECO:0000313" key="3">
    <source>
        <dbReference type="Proteomes" id="UP000778262"/>
    </source>
</evidence>
<feature type="chain" id="PRO_5040481299" description="Lipoprotein" evidence="1">
    <location>
        <begin position="21"/>
        <end position="139"/>
    </location>
</feature>
<dbReference type="PROSITE" id="PS51257">
    <property type="entry name" value="PROKAR_LIPOPROTEIN"/>
    <property type="match status" value="1"/>
</dbReference>
<dbReference type="EMBL" id="RPBY01000007">
    <property type="protein sequence ID" value="NCH89255.1"/>
    <property type="molecule type" value="Genomic_DNA"/>
</dbReference>
<keyword evidence="1" id="KW-0732">Signal</keyword>